<reference evidence="1" key="1">
    <citation type="submission" date="2021-01" db="EMBL/GenBank/DDBJ databases">
        <authorList>
            <person name="Corre E."/>
            <person name="Pelletier E."/>
            <person name="Niang G."/>
            <person name="Scheremetjew M."/>
            <person name="Finn R."/>
            <person name="Kale V."/>
            <person name="Holt S."/>
            <person name="Cochrane G."/>
            <person name="Meng A."/>
            <person name="Brown T."/>
            <person name="Cohen L."/>
        </authorList>
    </citation>
    <scope>NUCLEOTIDE SEQUENCE</scope>
    <source>
        <strain evidence="1">CCMP2084</strain>
    </source>
</reference>
<name>A0A6T7JME7_9STRA</name>
<dbReference type="InterPro" id="IPR059186">
    <property type="entry name" value="SACTE_4363"/>
</dbReference>
<dbReference type="CDD" id="cd23669">
    <property type="entry name" value="GH55_SacteLam55A-like"/>
    <property type="match status" value="1"/>
</dbReference>
<accession>A0A6T7JME7</accession>
<protein>
    <recommendedName>
        <fullName evidence="3">Pectate lyase superfamily protein domain-containing protein</fullName>
    </recommendedName>
</protein>
<dbReference type="SUPFAM" id="SSF51126">
    <property type="entry name" value="Pectin lyase-like"/>
    <property type="match status" value="1"/>
</dbReference>
<evidence type="ECO:0000313" key="1">
    <source>
        <dbReference type="EMBL" id="CAD9824965.1"/>
    </source>
</evidence>
<organism evidence="1">
    <name type="scientific">Attheya septentrionalis</name>
    <dbReference type="NCBI Taxonomy" id="420275"/>
    <lineage>
        <taxon>Eukaryota</taxon>
        <taxon>Sar</taxon>
        <taxon>Stramenopiles</taxon>
        <taxon>Ochrophyta</taxon>
        <taxon>Bacillariophyta</taxon>
        <taxon>Coscinodiscophyceae</taxon>
        <taxon>Chaetocerotophycidae</taxon>
        <taxon>Chaetocerotales</taxon>
        <taxon>Attheyaceae</taxon>
        <taxon>Attheya</taxon>
    </lineage>
</organism>
<dbReference type="EMBL" id="HBHQ01024921">
    <property type="protein sequence ID" value="CAD9824966.1"/>
    <property type="molecule type" value="Transcribed_RNA"/>
</dbReference>
<proteinExistence type="predicted"/>
<dbReference type="InterPro" id="IPR011050">
    <property type="entry name" value="Pectin_lyase_fold/virulence"/>
</dbReference>
<dbReference type="Gene3D" id="2.160.20.10">
    <property type="entry name" value="Single-stranded right-handed beta-helix, Pectin lyase-like"/>
    <property type="match status" value="1"/>
</dbReference>
<dbReference type="AlphaFoldDB" id="A0A6T7JME7"/>
<evidence type="ECO:0008006" key="3">
    <source>
        <dbReference type="Google" id="ProtNLM"/>
    </source>
</evidence>
<evidence type="ECO:0000313" key="2">
    <source>
        <dbReference type="EMBL" id="CAD9824966.1"/>
    </source>
</evidence>
<dbReference type="InterPro" id="IPR012334">
    <property type="entry name" value="Pectin_lyas_fold"/>
</dbReference>
<dbReference type="EMBL" id="HBHQ01024920">
    <property type="protein sequence ID" value="CAD9824965.1"/>
    <property type="molecule type" value="Transcribed_RNA"/>
</dbReference>
<sequence length="645" mass="70918">MSENDEPNPPVWPDSVMIFSPPANASEAKQIMDRIQPTQDPILKWEDFSDNPLPDGYPKETFMSGNHFVEERWALLFTPGDYKGVDFEIGYYVQMLGLGSKADDVTFVECKKGPFISALEKFTVRPPNGLGLDTFWRSAENFATAPSDGMKWVVSQAAPLRRVHIHSNLHLSERDAYVSGGVLANAVVEGTTDFGGQQQWISKNVHFKQKAVNGAWNLVFVGCTGDLPKASNGIVKSLSVTIDKSPRIRVEKPFIALEQDTNGAYNDRFVLRVPPVTKGADAVGPDLSGCKDDVRSFTRVKLGVPSSKSDHALAAKENNESLQAALDEGKDLVLSPGIYFLLEPLVLRKPHQVLLGIGLATLVAPKNGSPCVRVESKTPGVRVAGIMLEASVQDKRNDDNGSATQNVDGIASLFEWGSPDVTDDNGDPDFPGVLTDIFVRVGGSNPDRSVSTDVMVRIHSSNVVGDNLWLWRADHVKLRDGELPNFPHISPHYWQVVKDECKVKNGLVVNGHNVTMHGLFVEHTEETQTIWNGNDGMVRFYQCELPYDVSLDFADNGFVGYKIHEDVVRHDAQGLGIYSNFRDYNVESVTAIKHPIGDNVAIKIKNPFTVKLGNQGMIRTVVNGMGPGPQGFSFRISRHDTDGEL</sequence>
<gene>
    <name evidence="1" type="ORF">ASEP1449_LOCUS16799</name>
    <name evidence="2" type="ORF">ASEP1449_LOCUS16800</name>
</gene>